<feature type="region of interest" description="Disordered" evidence="1">
    <location>
        <begin position="899"/>
        <end position="919"/>
    </location>
</feature>
<evidence type="ECO:0000259" key="2">
    <source>
        <dbReference type="PROSITE" id="PS50011"/>
    </source>
</evidence>
<feature type="compositionally biased region" description="Low complexity" evidence="1">
    <location>
        <begin position="1387"/>
        <end position="1421"/>
    </location>
</feature>
<feature type="compositionally biased region" description="Low complexity" evidence="1">
    <location>
        <begin position="1506"/>
        <end position="1533"/>
    </location>
</feature>
<feature type="compositionally biased region" description="Low complexity" evidence="1">
    <location>
        <begin position="1196"/>
        <end position="1239"/>
    </location>
</feature>
<feature type="compositionally biased region" description="Basic residues" evidence="1">
    <location>
        <begin position="401"/>
        <end position="413"/>
    </location>
</feature>
<name>A0A836BCW1_9CHLO</name>
<dbReference type="InterPro" id="IPR008271">
    <property type="entry name" value="Ser/Thr_kinase_AS"/>
</dbReference>
<reference evidence="3" key="1">
    <citation type="journal article" date="2020" name="bioRxiv">
        <title>Comparative genomics of Chlamydomonas.</title>
        <authorList>
            <person name="Craig R.J."/>
            <person name="Hasan A.R."/>
            <person name="Ness R.W."/>
            <person name="Keightley P.D."/>
        </authorList>
    </citation>
    <scope>NUCLEOTIDE SEQUENCE</scope>
    <source>
        <strain evidence="3">CCAP 11/173</strain>
    </source>
</reference>
<feature type="region of interest" description="Disordered" evidence="1">
    <location>
        <begin position="1193"/>
        <end position="1276"/>
    </location>
</feature>
<feature type="compositionally biased region" description="Basic and acidic residues" evidence="1">
    <location>
        <begin position="1255"/>
        <end position="1274"/>
    </location>
</feature>
<dbReference type="SMART" id="SM00220">
    <property type="entry name" value="S_TKc"/>
    <property type="match status" value="1"/>
</dbReference>
<feature type="region of interest" description="Disordered" evidence="1">
    <location>
        <begin position="1378"/>
        <end position="1533"/>
    </location>
</feature>
<dbReference type="InterPro" id="IPR001245">
    <property type="entry name" value="Ser-Thr/Tyr_kinase_cat_dom"/>
</dbReference>
<evidence type="ECO:0000313" key="4">
    <source>
        <dbReference type="Proteomes" id="UP000613740"/>
    </source>
</evidence>
<dbReference type="PROSITE" id="PS50011">
    <property type="entry name" value="PROTEIN_KINASE_DOM"/>
    <property type="match status" value="1"/>
</dbReference>
<dbReference type="InterPro" id="IPR051681">
    <property type="entry name" value="Ser/Thr_Kinases-Pseudokinases"/>
</dbReference>
<feature type="domain" description="Protein kinase" evidence="2">
    <location>
        <begin position="1503"/>
        <end position="1822"/>
    </location>
</feature>
<feature type="compositionally biased region" description="Polar residues" evidence="1">
    <location>
        <begin position="608"/>
        <end position="622"/>
    </location>
</feature>
<dbReference type="GO" id="GO:0004674">
    <property type="term" value="F:protein serine/threonine kinase activity"/>
    <property type="evidence" value="ECO:0007669"/>
    <property type="project" value="TreeGrafter"/>
</dbReference>
<dbReference type="OrthoDB" id="248923at2759"/>
<dbReference type="PROSITE" id="PS00108">
    <property type="entry name" value="PROTEIN_KINASE_ST"/>
    <property type="match status" value="1"/>
</dbReference>
<feature type="region of interest" description="Disordered" evidence="1">
    <location>
        <begin position="389"/>
        <end position="419"/>
    </location>
</feature>
<accession>A0A836BCW1</accession>
<evidence type="ECO:0000313" key="3">
    <source>
        <dbReference type="EMBL" id="KAG2454628.1"/>
    </source>
</evidence>
<dbReference type="PANTHER" id="PTHR44329:SF214">
    <property type="entry name" value="PROTEIN KINASE DOMAIN-CONTAINING PROTEIN"/>
    <property type="match status" value="1"/>
</dbReference>
<evidence type="ECO:0000256" key="1">
    <source>
        <dbReference type="SAM" id="MobiDB-lite"/>
    </source>
</evidence>
<dbReference type="EMBL" id="JAEHOD010000001">
    <property type="protein sequence ID" value="KAG2454628.1"/>
    <property type="molecule type" value="Genomic_DNA"/>
</dbReference>
<feature type="compositionally biased region" description="Low complexity" evidence="1">
    <location>
        <begin position="587"/>
        <end position="598"/>
    </location>
</feature>
<proteinExistence type="predicted"/>
<dbReference type="SUPFAM" id="SSF56112">
    <property type="entry name" value="Protein kinase-like (PK-like)"/>
    <property type="match status" value="1"/>
</dbReference>
<feature type="compositionally biased region" description="Low complexity" evidence="1">
    <location>
        <begin position="1352"/>
        <end position="1366"/>
    </location>
</feature>
<comment type="caution">
    <text evidence="3">The sequence shown here is derived from an EMBL/GenBank/DDBJ whole genome shotgun (WGS) entry which is preliminary data.</text>
</comment>
<keyword evidence="4" id="KW-1185">Reference proteome</keyword>
<dbReference type="PANTHER" id="PTHR44329">
    <property type="entry name" value="SERINE/THREONINE-PROTEIN KINASE TNNI3K-RELATED"/>
    <property type="match status" value="1"/>
</dbReference>
<feature type="region of interest" description="Disordered" evidence="1">
    <location>
        <begin position="582"/>
        <end position="622"/>
    </location>
</feature>
<dbReference type="Proteomes" id="UP000613740">
    <property type="component" value="Unassembled WGS sequence"/>
</dbReference>
<dbReference type="Gene3D" id="1.10.510.10">
    <property type="entry name" value="Transferase(Phosphotransferase) domain 1"/>
    <property type="match status" value="1"/>
</dbReference>
<organism evidence="3 4">
    <name type="scientific">Chlamydomonas schloesseri</name>
    <dbReference type="NCBI Taxonomy" id="2026947"/>
    <lineage>
        <taxon>Eukaryota</taxon>
        <taxon>Viridiplantae</taxon>
        <taxon>Chlorophyta</taxon>
        <taxon>core chlorophytes</taxon>
        <taxon>Chlorophyceae</taxon>
        <taxon>CS clade</taxon>
        <taxon>Chlamydomonadales</taxon>
        <taxon>Chlamydomonadaceae</taxon>
        <taxon>Chlamydomonas</taxon>
    </lineage>
</organism>
<dbReference type="Gene3D" id="3.30.200.20">
    <property type="entry name" value="Phosphorylase Kinase, domain 1"/>
    <property type="match status" value="1"/>
</dbReference>
<feature type="compositionally biased region" description="Low complexity" evidence="1">
    <location>
        <begin position="389"/>
        <end position="400"/>
    </location>
</feature>
<dbReference type="InterPro" id="IPR000719">
    <property type="entry name" value="Prot_kinase_dom"/>
</dbReference>
<sequence length="1838" mass="183054">MNVRRHAVTAEQRVFQGDAAAAGLTESASDAGPAGLSIPHGQLLCPAQLSSGPMDPRTLSTGGVQLASRSPRNSADGGAVAAVMAAAAASSAPRTASSAAAVAAAITSSHLHPMTRQLQVHSAAEQHGTEDTAAGSAGAAAQLLQPPALMAVSALQQAAATAAFGAITVGLGTALAAAPSAAGAHDGDGVHGNGTASAVSSSAAATVLMGASTRPSTSTCISTGSSTTLRTLLSRATTTTLPHNFYASSFAAPSRQQLLHSCCSASLLHHPQQLPPDSSSLQAAFEGHSAAALPMPRGGGGGGGGGPVASKTIASLASRSFALDAPTPSAFTPAAAPAAAAAAAAGAGPHDEGANAGGISHTEVVDCDSSSTHRLRQLQLIQLHQQQRSLLQQHNSQHALHLQHQHEHQHQHHPGAAACRSPAASAIISGILPSILSRNSSVHSACATPAPPSGGGGSFATAAAATAAMSHSQSRLLDSPGSFNASPVVGSYAIQASNGSRLLTPEAVVAAAAAAAAAAQAGVGAGLTPFRSATYAAGAVPPSGQQHAGSTIYSRRPLTQAEVVLAEANAVVMSACLPDYPPGGGPRQSSSSSCPSGGVARGGIDPSPMQSADVSAPNPSTAAAQITAGAGPLSGQAHAAGRSVAAVARTDATAAAAATAAPCSAGHSSPFAFPVRTAFGDGAGTTTPSGCGGGGGGAAVIAAGTAATALAPLPEMPPLPPAAAALAGSPAAAQRRYTSAAKMLTAQMPPQLPHGLLGMGAAPAGQPSPMPVTLPLMLADANTAAALVSNDGASGDHGRGNNAAAAMHCNSSLRLDQSLQLETAGSIFASTSCASGDIAAAAVAALSRPPTAGTVLSNRSLRPATASVCAVPGTLPAARPAVRLASSADVQLPWHMAARQQPPQQQHGCDGSPRELRPPPGMPVHLQLSGGGGGLQQVVAAERVLLCSRNQHHDESPPSQPLPLPTAANAADTILRITDLDTCWAELRDLSFLGSGACGNVYTGTWCGMPVAAKFMISGSVDQLQRQQREAALSRLASHPHLVQTYAIATAQLLPAHFRGEHGGCCGGGSGSAHAACFSEVLSQGVDHLLGTACGTDGMDLYGTNPCNAISTSNHQHPHIASAAALSRCASSMRASGTSGMFAVTATLLAPLAQQSTAAGAQAFGSHQQHLQQASACSRAALALKPNISPFAQQPAAAGASSSRAPSSDSSGSSSGSGSSSSSGDNKSAGGATTESGSSPRITAMLAAGAQGDAAGDRSVHESEPKERTSDRRGTAIGIEIAARSDPVSAAGGTMDSGVEMFSASSLADAVDSAAAPAAGFRGFGWAAAAAAVVAAPASTPLVVGNSPTTVRPRQQQPQQQQQQQRLHTILLGAAAHSRRPQHHNNAPGAGDAAGSSPAAAAASGAYTFSGSSKSASSHQSQPAPTAERHGKGEAGARSCRAQPHPTASSAVRAGGLPAGPGSEDSHSSCSNTAKAFARSSGGQQQQHLGRGGGGGGAPQRRSMHLSALASGAAGASQQHPQRQQQQAAGGCATGDAEHLTTIAISTVDTELLEAAATQRPRAVLPTHVGSRGLYGGGMLCTVAGGGAPDSFELGARVSHEALAALQPSDVLAHIGAQPGQWLTVVIMEEMDRGSLHRSIHGGLLDATASHLSKRHRVRGMVRTLVEVAQGMAALHASGLVHGDLKPANVLLKAQTRDARGFVAKVSDLGCTRVMVEGVPAATVTTNDWGTVIYTAPEVFNGRSGPPSDVYSFGALTWHLTTGQLPHEDLNPFAVLLAVSKGDLELEWPRSVPKPLRRLGQLCMQHDPAARPTFAVIARALLKLEQRMKTQSAGAKSR</sequence>
<protein>
    <recommendedName>
        <fullName evidence="2">Protein kinase domain-containing protein</fullName>
    </recommendedName>
</protein>
<gene>
    <name evidence="3" type="ORF">HYH02_000469</name>
</gene>
<dbReference type="Pfam" id="PF07714">
    <property type="entry name" value="PK_Tyr_Ser-Thr"/>
    <property type="match status" value="1"/>
</dbReference>
<feature type="region of interest" description="Disordered" evidence="1">
    <location>
        <begin position="1345"/>
        <end position="1366"/>
    </location>
</feature>
<dbReference type="InterPro" id="IPR011009">
    <property type="entry name" value="Kinase-like_dom_sf"/>
</dbReference>
<dbReference type="GO" id="GO:0005524">
    <property type="term" value="F:ATP binding"/>
    <property type="evidence" value="ECO:0007669"/>
    <property type="project" value="InterPro"/>
</dbReference>